<feature type="non-terminal residue" evidence="1">
    <location>
        <position position="361"/>
    </location>
</feature>
<comment type="caution">
    <text evidence="1">The sequence shown here is derived from an EMBL/GenBank/DDBJ whole genome shotgun (WGS) entry which is preliminary data.</text>
</comment>
<dbReference type="GeneID" id="25275422"/>
<sequence>MADTRCADVELQLDVDVMILEYALYQATKARLEAFECGDEDKNLEATRLVLIFDAFIHLFNQSHPDYEKSPQLLFNLKILEFLVLFSAVRSGDFSANHAQHLQKEAARNYEVRQRWLAARTSTHGDLCFRLERQVYSKWEQSVLNPDIDHDGSFWSLFHLLPRFMEISAEIASLLSGDPNEKWMDIAGEFLLQTSVDCLRSPIDIGIADDAFVVAPGLETCFAWGFVSYELVRPDIPQDQQELDVAINELFRRSSDRSNELLNEENPLWTKIRAKYLSEFMITDDASVQSQEWRLERLTQAYPLDEFHDKVVNYIENVWDHHCQCYGIPVLAEIEQGHVRSLEIEGQDFDNFMAKVGLRKD</sequence>
<dbReference type="OrthoDB" id="4149149at2759"/>
<dbReference type="RefSeq" id="XP_013265088.1">
    <property type="nucleotide sequence ID" value="XM_013409634.1"/>
</dbReference>
<proteinExistence type="predicted"/>
<accession>A0A072PT30</accession>
<keyword evidence="2" id="KW-1185">Reference proteome</keyword>
<dbReference type="VEuPathDB" id="FungiDB:A1O9_00471"/>
<name>A0A072PT30_9EURO</name>
<dbReference type="Proteomes" id="UP000027920">
    <property type="component" value="Unassembled WGS sequence"/>
</dbReference>
<evidence type="ECO:0000313" key="2">
    <source>
        <dbReference type="Proteomes" id="UP000027920"/>
    </source>
</evidence>
<reference evidence="1 2" key="1">
    <citation type="submission" date="2013-03" db="EMBL/GenBank/DDBJ databases">
        <title>The Genome Sequence of Exophiala aquamarina CBS 119918.</title>
        <authorList>
            <consortium name="The Broad Institute Genomics Platform"/>
            <person name="Cuomo C."/>
            <person name="de Hoog S."/>
            <person name="Gorbushina A."/>
            <person name="Walker B."/>
            <person name="Young S.K."/>
            <person name="Zeng Q."/>
            <person name="Gargeya S."/>
            <person name="Fitzgerald M."/>
            <person name="Haas B."/>
            <person name="Abouelleil A."/>
            <person name="Allen A.W."/>
            <person name="Alvarado L."/>
            <person name="Arachchi H.M."/>
            <person name="Berlin A.M."/>
            <person name="Chapman S.B."/>
            <person name="Gainer-Dewar J."/>
            <person name="Goldberg J."/>
            <person name="Griggs A."/>
            <person name="Gujja S."/>
            <person name="Hansen M."/>
            <person name="Howarth C."/>
            <person name="Imamovic A."/>
            <person name="Ireland A."/>
            <person name="Larimer J."/>
            <person name="McCowan C."/>
            <person name="Murphy C."/>
            <person name="Pearson M."/>
            <person name="Poon T.W."/>
            <person name="Priest M."/>
            <person name="Roberts A."/>
            <person name="Saif S."/>
            <person name="Shea T."/>
            <person name="Sisk P."/>
            <person name="Sykes S."/>
            <person name="Wortman J."/>
            <person name="Nusbaum C."/>
            <person name="Birren B."/>
        </authorList>
    </citation>
    <scope>NUCLEOTIDE SEQUENCE [LARGE SCALE GENOMIC DNA]</scope>
    <source>
        <strain evidence="1 2">CBS 119918</strain>
    </source>
</reference>
<dbReference type="EMBL" id="AMGV01000001">
    <property type="protein sequence ID" value="KEF62498.1"/>
    <property type="molecule type" value="Genomic_DNA"/>
</dbReference>
<dbReference type="AlphaFoldDB" id="A0A072PT30"/>
<protein>
    <submittedName>
        <fullName evidence="1">Uncharacterized protein</fullName>
    </submittedName>
</protein>
<gene>
    <name evidence="1" type="ORF">A1O9_00471</name>
</gene>
<organism evidence="1 2">
    <name type="scientific">Exophiala aquamarina CBS 119918</name>
    <dbReference type="NCBI Taxonomy" id="1182545"/>
    <lineage>
        <taxon>Eukaryota</taxon>
        <taxon>Fungi</taxon>
        <taxon>Dikarya</taxon>
        <taxon>Ascomycota</taxon>
        <taxon>Pezizomycotina</taxon>
        <taxon>Eurotiomycetes</taxon>
        <taxon>Chaetothyriomycetidae</taxon>
        <taxon>Chaetothyriales</taxon>
        <taxon>Herpotrichiellaceae</taxon>
        <taxon>Exophiala</taxon>
    </lineage>
</organism>
<dbReference type="HOGENOM" id="CLU_618245_0_0_1"/>
<evidence type="ECO:0000313" key="1">
    <source>
        <dbReference type="EMBL" id="KEF62498.1"/>
    </source>
</evidence>